<reference evidence="4 5" key="1">
    <citation type="journal article" date="2013" name="Genome Announc.">
        <title>Genome Sequence of Staphylococcus massiliensis Strain S46, Isolated from the Surface of Healthy Human Skin.</title>
        <authorList>
            <person name="Srivastav R."/>
            <person name="Singh A."/>
            <person name="Jangir P.K."/>
            <person name="Kumari C."/>
            <person name="Muduli S."/>
            <person name="Sharma R."/>
        </authorList>
    </citation>
    <scope>NUCLEOTIDE SEQUENCE [LARGE SCALE GENOMIC DNA]</scope>
    <source>
        <strain evidence="4 5">S46</strain>
    </source>
</reference>
<dbReference type="PATRIC" id="fig|1229783.3.peg.2315"/>
<comment type="cofactor">
    <cofactor evidence="2">
        <name>a divalent metal cation</name>
        <dbReference type="ChEBI" id="CHEBI:60240"/>
    </cofactor>
</comment>
<keyword evidence="2" id="KW-0479">Metal-binding</keyword>
<accession>K9AG33</accession>
<sequence length="173" mass="20012">MGTKKWIIVSDNHNEKGILYDIFEQHRDATQLIHLGDSEFDYDDTELSLYKRVKGNCDFDPNFLMEDNIQENHINAFFTHGHMYNVNSTRQNLALKAKTHNAQFAFYGHTHVAKHEIFGTIHVINPGSISQSRSDVEETYAELIINTTTHTGLLNLRNRNHEVIDHKKLHLSV</sequence>
<dbReference type="GO" id="GO:0046872">
    <property type="term" value="F:metal ion binding"/>
    <property type="evidence" value="ECO:0007669"/>
    <property type="project" value="UniProtKB-KW"/>
</dbReference>
<dbReference type="InterPro" id="IPR029052">
    <property type="entry name" value="Metallo-depent_PP-like"/>
</dbReference>
<dbReference type="OrthoDB" id="9800565at2"/>
<evidence type="ECO:0000313" key="4">
    <source>
        <dbReference type="EMBL" id="EKU45056.1"/>
    </source>
</evidence>
<feature type="domain" description="Calcineurin-like phosphoesterase" evidence="3">
    <location>
        <begin position="7"/>
        <end position="145"/>
    </location>
</feature>
<dbReference type="STRING" id="1229783.C273_11717"/>
<comment type="caution">
    <text evidence="4">The sequence shown here is derived from an EMBL/GenBank/DDBJ whole genome shotgun (WGS) entry which is preliminary data.</text>
</comment>
<evidence type="ECO:0000256" key="2">
    <source>
        <dbReference type="RuleBase" id="RU362039"/>
    </source>
</evidence>
<dbReference type="EMBL" id="AMSQ01000045">
    <property type="protein sequence ID" value="EKU45056.1"/>
    <property type="molecule type" value="Genomic_DNA"/>
</dbReference>
<dbReference type="EC" id="3.1.4.-" evidence="2"/>
<dbReference type="InterPro" id="IPR024654">
    <property type="entry name" value="Calcineurin-like_PHP_lpxH"/>
</dbReference>
<dbReference type="Pfam" id="PF12850">
    <property type="entry name" value="Metallophos_2"/>
    <property type="match status" value="1"/>
</dbReference>
<comment type="similarity">
    <text evidence="1 2">Belongs to the metallophosphoesterase superfamily. YfcE family.</text>
</comment>
<dbReference type="SUPFAM" id="SSF56300">
    <property type="entry name" value="Metallo-dependent phosphatases"/>
    <property type="match status" value="1"/>
</dbReference>
<dbReference type="Proteomes" id="UP000009885">
    <property type="component" value="Unassembled WGS sequence"/>
</dbReference>
<evidence type="ECO:0000256" key="1">
    <source>
        <dbReference type="ARBA" id="ARBA00008950"/>
    </source>
</evidence>
<dbReference type="eggNOG" id="COG0622">
    <property type="taxonomic scope" value="Bacteria"/>
</dbReference>
<dbReference type="RefSeq" id="WP_009385702.1">
    <property type="nucleotide sequence ID" value="NZ_AMSQ01000045.1"/>
</dbReference>
<dbReference type="AlphaFoldDB" id="K9AG33"/>
<proteinExistence type="inferred from homology"/>
<protein>
    <recommendedName>
        <fullName evidence="2">Phosphoesterase</fullName>
        <ecNumber evidence="2">3.1.4.-</ecNumber>
    </recommendedName>
</protein>
<dbReference type="Gene3D" id="3.60.21.10">
    <property type="match status" value="1"/>
</dbReference>
<name>K9AG33_9STAP</name>
<keyword evidence="5" id="KW-1185">Reference proteome</keyword>
<evidence type="ECO:0000313" key="5">
    <source>
        <dbReference type="Proteomes" id="UP000009885"/>
    </source>
</evidence>
<dbReference type="GO" id="GO:0016787">
    <property type="term" value="F:hydrolase activity"/>
    <property type="evidence" value="ECO:0007669"/>
    <property type="project" value="UniProtKB-UniRule"/>
</dbReference>
<gene>
    <name evidence="4" type="ORF">C273_11717</name>
</gene>
<organism evidence="4 5">
    <name type="scientific">Staphylococcus massiliensis S46</name>
    <dbReference type="NCBI Taxonomy" id="1229783"/>
    <lineage>
        <taxon>Bacteria</taxon>
        <taxon>Bacillati</taxon>
        <taxon>Bacillota</taxon>
        <taxon>Bacilli</taxon>
        <taxon>Bacillales</taxon>
        <taxon>Staphylococcaceae</taxon>
        <taxon>Staphylococcus</taxon>
    </lineage>
</organism>
<dbReference type="NCBIfam" id="TIGR00040">
    <property type="entry name" value="yfcE"/>
    <property type="match status" value="1"/>
</dbReference>
<dbReference type="InterPro" id="IPR000979">
    <property type="entry name" value="Phosphodiesterase_MJ0936/Vps29"/>
</dbReference>
<evidence type="ECO:0000259" key="3">
    <source>
        <dbReference type="Pfam" id="PF12850"/>
    </source>
</evidence>
<dbReference type="PANTHER" id="PTHR11124">
    <property type="entry name" value="VACUOLAR SORTING PROTEIN VPS29"/>
    <property type="match status" value="1"/>
</dbReference>